<dbReference type="GO" id="GO:0004722">
    <property type="term" value="F:protein serine/threonine phosphatase activity"/>
    <property type="evidence" value="ECO:0000318"/>
    <property type="project" value="GO_Central"/>
</dbReference>
<evidence type="ECO:0000256" key="5">
    <source>
        <dbReference type="ARBA" id="ARBA00022723"/>
    </source>
</evidence>
<comment type="catalytic activity">
    <reaction evidence="11">
        <text>O-phospho-L-threonyl-[protein] + H2O = L-threonyl-[protein] + phosphate</text>
        <dbReference type="Rhea" id="RHEA:47004"/>
        <dbReference type="Rhea" id="RHEA-COMP:11060"/>
        <dbReference type="Rhea" id="RHEA-COMP:11605"/>
        <dbReference type="ChEBI" id="CHEBI:15377"/>
        <dbReference type="ChEBI" id="CHEBI:30013"/>
        <dbReference type="ChEBI" id="CHEBI:43474"/>
        <dbReference type="ChEBI" id="CHEBI:61977"/>
        <dbReference type="EC" id="3.1.3.16"/>
    </reaction>
</comment>
<keyword evidence="15" id="KW-1185">Reference proteome</keyword>
<dbReference type="InterPro" id="IPR036457">
    <property type="entry name" value="PPM-type-like_dom_sf"/>
</dbReference>
<comment type="similarity">
    <text evidence="3 12">Belongs to the PP2C family.</text>
</comment>
<accession>A0A0K9PFX0</accession>
<dbReference type="PANTHER" id="PTHR47992">
    <property type="entry name" value="PROTEIN PHOSPHATASE"/>
    <property type="match status" value="1"/>
</dbReference>
<keyword evidence="8 12" id="KW-0904">Protein phosphatase</keyword>
<evidence type="ECO:0000313" key="15">
    <source>
        <dbReference type="Proteomes" id="UP000036987"/>
    </source>
</evidence>
<dbReference type="EC" id="3.1.3.16" evidence="4"/>
<comment type="cofactor">
    <cofactor evidence="2">
        <name>Mg(2+)</name>
        <dbReference type="ChEBI" id="CHEBI:18420"/>
    </cofactor>
</comment>
<evidence type="ECO:0000313" key="14">
    <source>
        <dbReference type="EMBL" id="KMZ67117.1"/>
    </source>
</evidence>
<dbReference type="Proteomes" id="UP000036987">
    <property type="component" value="Unassembled WGS sequence"/>
</dbReference>
<dbReference type="SUPFAM" id="SSF81606">
    <property type="entry name" value="PP2C-like"/>
    <property type="match status" value="1"/>
</dbReference>
<dbReference type="PROSITE" id="PS01032">
    <property type="entry name" value="PPM_1"/>
    <property type="match status" value="1"/>
</dbReference>
<evidence type="ECO:0000256" key="7">
    <source>
        <dbReference type="ARBA" id="ARBA00022842"/>
    </source>
</evidence>
<comment type="cofactor">
    <cofactor evidence="1">
        <name>Mn(2+)</name>
        <dbReference type="ChEBI" id="CHEBI:29035"/>
    </cofactor>
</comment>
<dbReference type="OMA" id="HIVIHTH"/>
<dbReference type="GO" id="GO:1902531">
    <property type="term" value="P:regulation of intracellular signal transduction"/>
    <property type="evidence" value="ECO:0000318"/>
    <property type="project" value="GO_Central"/>
</dbReference>
<evidence type="ECO:0000256" key="4">
    <source>
        <dbReference type="ARBA" id="ARBA00013081"/>
    </source>
</evidence>
<keyword evidence="5" id="KW-0479">Metal-binding</keyword>
<dbReference type="STRING" id="29655.A0A0K9PFX0"/>
<evidence type="ECO:0000256" key="11">
    <source>
        <dbReference type="ARBA" id="ARBA00048336"/>
    </source>
</evidence>
<evidence type="ECO:0000256" key="6">
    <source>
        <dbReference type="ARBA" id="ARBA00022801"/>
    </source>
</evidence>
<dbReference type="SMART" id="SM00332">
    <property type="entry name" value="PP2Cc"/>
    <property type="match status" value="1"/>
</dbReference>
<dbReference type="InterPro" id="IPR015655">
    <property type="entry name" value="PP2C"/>
</dbReference>
<dbReference type="InterPro" id="IPR001932">
    <property type="entry name" value="PPM-type_phosphatase-like_dom"/>
</dbReference>
<keyword evidence="9" id="KW-0464">Manganese</keyword>
<dbReference type="AlphaFoldDB" id="A0A0K9PFX0"/>
<protein>
    <recommendedName>
        <fullName evidence="4">protein-serine/threonine phosphatase</fullName>
        <ecNumber evidence="4">3.1.3.16</ecNumber>
    </recommendedName>
</protein>
<dbReference type="FunFam" id="3.60.40.10:FF:000020">
    <property type="entry name" value="Probable protein phosphatase 2C 42"/>
    <property type="match status" value="1"/>
</dbReference>
<feature type="domain" description="PPM-type phosphatase" evidence="13">
    <location>
        <begin position="24"/>
        <end position="325"/>
    </location>
</feature>
<dbReference type="InterPro" id="IPR000222">
    <property type="entry name" value="PP2C_BS"/>
</dbReference>
<dbReference type="Pfam" id="PF00481">
    <property type="entry name" value="PP2C"/>
    <property type="match status" value="1"/>
</dbReference>
<sequence length="359" mass="40349">MGCCFSRKTAGEDLLWGMDGKRHAFGQFSMAMAQANATLEDQAQVYASPSTTYIGVYDGHGGHDAARFVKSRLFHYVNKFRRERDGLSEDTISKSFDATEEDFINLAKRTWVSKPVMASVGTCCLFGAIADGFLYVANSGDSRAVLGRKSGGRVVAERLTSDHNVGVEEVRKEVRDMHPDDSHIVVFNQGVWRIKGIIQVSRSIGDMYLKSPELCRDPMFRMSVCPIPIKRPVMTSKPCVHIRRLTHQDLFLIFASDGLWEQLSDADAVRIVSRTSRKGAAKKLVKAAINEAARKREMRYADLMEIEKGGRRHFHDDITVIVVFLDDSKLSNDEKTLIFNAPMDIYSLHNNQTETETDD</sequence>
<comment type="caution">
    <text evidence="14">The sequence shown here is derived from an EMBL/GenBank/DDBJ whole genome shotgun (WGS) entry which is preliminary data.</text>
</comment>
<gene>
    <name evidence="14" type="ORF">ZOSMA_278G00030</name>
</gene>
<name>A0A0K9PFX0_ZOSMR</name>
<dbReference type="PROSITE" id="PS51746">
    <property type="entry name" value="PPM_2"/>
    <property type="match status" value="1"/>
</dbReference>
<comment type="catalytic activity">
    <reaction evidence="10">
        <text>O-phospho-L-seryl-[protein] + H2O = L-seryl-[protein] + phosphate</text>
        <dbReference type="Rhea" id="RHEA:20629"/>
        <dbReference type="Rhea" id="RHEA-COMP:9863"/>
        <dbReference type="Rhea" id="RHEA-COMP:11604"/>
        <dbReference type="ChEBI" id="CHEBI:15377"/>
        <dbReference type="ChEBI" id="CHEBI:29999"/>
        <dbReference type="ChEBI" id="CHEBI:43474"/>
        <dbReference type="ChEBI" id="CHEBI:83421"/>
        <dbReference type="EC" id="3.1.3.16"/>
    </reaction>
</comment>
<dbReference type="CDD" id="cd00143">
    <property type="entry name" value="PP2Cc"/>
    <property type="match status" value="1"/>
</dbReference>
<reference evidence="15" key="1">
    <citation type="journal article" date="2016" name="Nature">
        <title>The genome of the seagrass Zostera marina reveals angiosperm adaptation to the sea.</title>
        <authorList>
            <person name="Olsen J.L."/>
            <person name="Rouze P."/>
            <person name="Verhelst B."/>
            <person name="Lin Y.-C."/>
            <person name="Bayer T."/>
            <person name="Collen J."/>
            <person name="Dattolo E."/>
            <person name="De Paoli E."/>
            <person name="Dittami S."/>
            <person name="Maumus F."/>
            <person name="Michel G."/>
            <person name="Kersting A."/>
            <person name="Lauritano C."/>
            <person name="Lohaus R."/>
            <person name="Toepel M."/>
            <person name="Tonon T."/>
            <person name="Vanneste K."/>
            <person name="Amirebrahimi M."/>
            <person name="Brakel J."/>
            <person name="Bostroem C."/>
            <person name="Chovatia M."/>
            <person name="Grimwood J."/>
            <person name="Jenkins J.W."/>
            <person name="Jueterbock A."/>
            <person name="Mraz A."/>
            <person name="Stam W.T."/>
            <person name="Tice H."/>
            <person name="Bornberg-Bauer E."/>
            <person name="Green P.J."/>
            <person name="Pearson G.A."/>
            <person name="Procaccini G."/>
            <person name="Duarte C.M."/>
            <person name="Schmutz J."/>
            <person name="Reusch T.B.H."/>
            <person name="Van de Peer Y."/>
        </authorList>
    </citation>
    <scope>NUCLEOTIDE SEQUENCE [LARGE SCALE GENOMIC DNA]</scope>
    <source>
        <strain evidence="15">cv. Finnish</strain>
    </source>
</reference>
<evidence type="ECO:0000256" key="1">
    <source>
        <dbReference type="ARBA" id="ARBA00001936"/>
    </source>
</evidence>
<evidence type="ECO:0000256" key="12">
    <source>
        <dbReference type="RuleBase" id="RU003465"/>
    </source>
</evidence>
<dbReference type="Gene3D" id="3.60.40.10">
    <property type="entry name" value="PPM-type phosphatase domain"/>
    <property type="match status" value="1"/>
</dbReference>
<evidence type="ECO:0000256" key="8">
    <source>
        <dbReference type="ARBA" id="ARBA00022912"/>
    </source>
</evidence>
<evidence type="ECO:0000259" key="13">
    <source>
        <dbReference type="PROSITE" id="PS51746"/>
    </source>
</evidence>
<keyword evidence="7" id="KW-0460">Magnesium</keyword>
<evidence type="ECO:0000256" key="9">
    <source>
        <dbReference type="ARBA" id="ARBA00023211"/>
    </source>
</evidence>
<evidence type="ECO:0000256" key="2">
    <source>
        <dbReference type="ARBA" id="ARBA00001946"/>
    </source>
</evidence>
<dbReference type="OrthoDB" id="420076at2759"/>
<evidence type="ECO:0000256" key="3">
    <source>
        <dbReference type="ARBA" id="ARBA00006702"/>
    </source>
</evidence>
<organism evidence="14 15">
    <name type="scientific">Zostera marina</name>
    <name type="common">Eelgrass</name>
    <dbReference type="NCBI Taxonomy" id="29655"/>
    <lineage>
        <taxon>Eukaryota</taxon>
        <taxon>Viridiplantae</taxon>
        <taxon>Streptophyta</taxon>
        <taxon>Embryophyta</taxon>
        <taxon>Tracheophyta</taxon>
        <taxon>Spermatophyta</taxon>
        <taxon>Magnoliopsida</taxon>
        <taxon>Liliopsida</taxon>
        <taxon>Zosteraceae</taxon>
        <taxon>Zostera</taxon>
    </lineage>
</organism>
<evidence type="ECO:0000256" key="10">
    <source>
        <dbReference type="ARBA" id="ARBA00047761"/>
    </source>
</evidence>
<dbReference type="GO" id="GO:0046872">
    <property type="term" value="F:metal ion binding"/>
    <property type="evidence" value="ECO:0007669"/>
    <property type="project" value="UniProtKB-KW"/>
</dbReference>
<dbReference type="EMBL" id="LFYR01000930">
    <property type="protein sequence ID" value="KMZ67117.1"/>
    <property type="molecule type" value="Genomic_DNA"/>
</dbReference>
<proteinExistence type="inferred from homology"/>
<keyword evidence="6 12" id="KW-0378">Hydrolase</keyword>